<dbReference type="Proteomes" id="UP000092596">
    <property type="component" value="Chromosome"/>
</dbReference>
<proteinExistence type="predicted"/>
<dbReference type="STRING" id="1630135.DAD186_05420"/>
<reference evidence="3 4" key="1">
    <citation type="submission" date="2015-06" db="EMBL/GenBank/DDBJ databases">
        <title>Investigation of pathophysiology for high-risk pregnancy and development of treatment modality based on it.</title>
        <authorList>
            <person name="Kim B.-C."/>
            <person name="Lim S."/>
        </authorList>
    </citation>
    <scope>NUCLEOTIDE SEQUENCE [LARGE SCALE GENOMIC DNA]</scope>
    <source>
        <strain evidence="3 4">AD1-86</strain>
    </source>
</reference>
<accession>A0A1B0ZGP9</accession>
<feature type="region of interest" description="Disordered" evidence="1">
    <location>
        <begin position="31"/>
        <end position="104"/>
    </location>
</feature>
<dbReference type="RefSeq" id="WP_082991044.1">
    <property type="nucleotide sequence ID" value="NZ_CP012117.1"/>
</dbReference>
<organism evidence="3 4">
    <name type="scientific">Dermabacter vaginalis</name>
    <dbReference type="NCBI Taxonomy" id="1630135"/>
    <lineage>
        <taxon>Bacteria</taxon>
        <taxon>Bacillati</taxon>
        <taxon>Actinomycetota</taxon>
        <taxon>Actinomycetes</taxon>
        <taxon>Micrococcales</taxon>
        <taxon>Dermabacteraceae</taxon>
        <taxon>Dermabacter</taxon>
    </lineage>
</organism>
<feature type="signal peptide" evidence="2">
    <location>
        <begin position="1"/>
        <end position="31"/>
    </location>
</feature>
<evidence type="ECO:0000313" key="3">
    <source>
        <dbReference type="EMBL" id="ANP27097.1"/>
    </source>
</evidence>
<keyword evidence="2" id="KW-0732">Signal</keyword>
<sequence>MTTTTMTKRRLAAGLAAASLLVAGASGCSFGVLGSSDEKPTEQTSAAAPADSSNSGDQGSGSDGANPAQGASDAGGASPAGSDQGGANSQQVAGDPNGANYPAPIFTTEAPVVVKGDPNATVTASLHGLKREGETVTALYSFKLNTTVKEAQGFFYLNGNERWTPFVIDTKNLRKHTPLATENTQERAMTELHDVDIMPGQTAYAFATFAAPPADVKTMDVMLWSTGEVAKGVEIK</sequence>
<feature type="chain" id="PRO_5039706894" description="DUF4352 domain-containing protein" evidence="2">
    <location>
        <begin position="32"/>
        <end position="236"/>
    </location>
</feature>
<feature type="compositionally biased region" description="Low complexity" evidence="1">
    <location>
        <begin position="63"/>
        <end position="87"/>
    </location>
</feature>
<dbReference type="AlphaFoldDB" id="A0A1B0ZGP9"/>
<protein>
    <recommendedName>
        <fullName evidence="5">DUF4352 domain-containing protein</fullName>
    </recommendedName>
</protein>
<name>A0A1B0ZGP9_9MICO</name>
<evidence type="ECO:0008006" key="5">
    <source>
        <dbReference type="Google" id="ProtNLM"/>
    </source>
</evidence>
<dbReference type="KEGG" id="dva:DAD186_05420"/>
<dbReference type="EMBL" id="CP012117">
    <property type="protein sequence ID" value="ANP27097.1"/>
    <property type="molecule type" value="Genomic_DNA"/>
</dbReference>
<gene>
    <name evidence="3" type="ORF">DAD186_05420</name>
</gene>
<evidence type="ECO:0000256" key="1">
    <source>
        <dbReference type="SAM" id="MobiDB-lite"/>
    </source>
</evidence>
<evidence type="ECO:0000256" key="2">
    <source>
        <dbReference type="SAM" id="SignalP"/>
    </source>
</evidence>
<evidence type="ECO:0000313" key="4">
    <source>
        <dbReference type="Proteomes" id="UP000092596"/>
    </source>
</evidence>